<dbReference type="GO" id="GO:0042973">
    <property type="term" value="F:glucan endo-1,3-beta-D-glucosidase activity"/>
    <property type="evidence" value="ECO:0007669"/>
    <property type="project" value="UniProtKB-EC"/>
</dbReference>
<gene>
    <name evidence="11" type="ORF">JAAARDRAFT_126873</name>
</gene>
<dbReference type="Gene3D" id="1.10.287.1170">
    <property type="entry name" value="glycoside hydrolase family 81 endo-[beta] glucanase"/>
    <property type="match status" value="1"/>
</dbReference>
<dbReference type="Pfam" id="PF17652">
    <property type="entry name" value="Glyco_hydro81C"/>
    <property type="match status" value="1"/>
</dbReference>
<dbReference type="STRING" id="933084.A0A067Q0R0"/>
<dbReference type="InterPro" id="IPR040720">
    <property type="entry name" value="GH81_C"/>
</dbReference>
<dbReference type="GO" id="GO:0009986">
    <property type="term" value="C:cell surface"/>
    <property type="evidence" value="ECO:0007669"/>
    <property type="project" value="TreeGrafter"/>
</dbReference>
<evidence type="ECO:0000256" key="7">
    <source>
        <dbReference type="ARBA" id="ARBA00023316"/>
    </source>
</evidence>
<proteinExistence type="inferred from homology"/>
<dbReference type="EMBL" id="KL197715">
    <property type="protein sequence ID" value="KDQ59730.1"/>
    <property type="molecule type" value="Genomic_DNA"/>
</dbReference>
<dbReference type="InParanoid" id="A0A067Q0R0"/>
<evidence type="ECO:0000259" key="10">
    <source>
        <dbReference type="Pfam" id="PF17652"/>
    </source>
</evidence>
<dbReference type="Proteomes" id="UP000027265">
    <property type="component" value="Unassembled WGS sequence"/>
</dbReference>
<keyword evidence="12" id="KW-1185">Reference proteome</keyword>
<protein>
    <recommendedName>
        <fullName evidence="3">glucan endo-1,3-beta-D-glucosidase</fullName>
        <ecNumber evidence="3">3.2.1.39</ecNumber>
    </recommendedName>
</protein>
<dbReference type="GO" id="GO:0000272">
    <property type="term" value="P:polysaccharide catabolic process"/>
    <property type="evidence" value="ECO:0007669"/>
    <property type="project" value="UniProtKB-KW"/>
</dbReference>
<dbReference type="GO" id="GO:0071555">
    <property type="term" value="P:cell wall organization"/>
    <property type="evidence" value="ECO:0007669"/>
    <property type="project" value="UniProtKB-KW"/>
</dbReference>
<dbReference type="Pfam" id="PF03639">
    <property type="entry name" value="Glyco_hydro_81"/>
    <property type="match status" value="1"/>
</dbReference>
<evidence type="ECO:0000256" key="4">
    <source>
        <dbReference type="ARBA" id="ARBA00022801"/>
    </source>
</evidence>
<keyword evidence="4 11" id="KW-0378">Hydrolase</keyword>
<dbReference type="Gene3D" id="2.70.98.30">
    <property type="entry name" value="Golgi alpha-mannosidase II, domain 4"/>
    <property type="match status" value="1"/>
</dbReference>
<evidence type="ECO:0000313" key="11">
    <source>
        <dbReference type="EMBL" id="KDQ59730.1"/>
    </source>
</evidence>
<sequence length="729" mass="82426">MASVDDLFLPIATTAPPQKFAVHPNHPVQRKSIVPNPFPIPTNKFYANLFLGNQSQGVWLHPYSVWWSKGDAGTLKSWGLTVSHTDPDQRVYGPHPSQNPVQYYYNPVRIQSFTFSATEFTPNQSFISLDNLGQFSATLKLHCQSNSPNRSITFPLVQGSGFITGIYSDLTPRFDSAVFFRSVKQLASPRPGVLKWQLILEDGKTWLLYAHPASGRNLQLRLSTNSRLEATARFTGVVQVTKVPRESSDFEFLADGATGAWPSSTSLSASQSGSTGTYVFDFDRAGSSPSPLLMYALPHHIHSFDPQTTSHIRYKVRIQSTTKGEMTAVLSDRWVMSEPTLPVDISFSPSQSGIWNLDDRTRSVIYGVAKLEVQQDPSQQSDLDSMYFSGKAIDKFATLCCAVWYSLKDREMTSDLLAKVKEAFARFADNQQKLPLVYDDAWKGIISSGLNRNGDLMSDFGNGCYNDHHFHYGYFVHAAAVIAHIDNELGFGSQWLERNREYVDLLLRDAANPSSHDPYFPVSRAFDWFHGHSWAKGLFESADGKDQESTSEDAYFSYAMTLWGSVTGDKATESRGRLMLAIQRRVFQSYFLMEEQNYHQPANFVKNKVTGILFENKCDHATYFGLETRYIQGIHMIPVSPISPYIRSCIFVKEEWDRFFSRGRVDQFDDGWKGILYSNYAILDPKAAWGFFSRTDFKSQWLDGGATRTWYLVLAAGQYLIGLLFRFVE</sequence>
<comment type="catalytic activity">
    <reaction evidence="1">
        <text>Hydrolysis of (1-&gt;3)-beta-D-glucosidic linkages in (1-&gt;3)-beta-D-glucans.</text>
        <dbReference type="EC" id="3.2.1.39"/>
    </reaction>
</comment>
<dbReference type="AlphaFoldDB" id="A0A067Q0R0"/>
<dbReference type="OrthoDB" id="4473401at2759"/>
<keyword evidence="8" id="KW-0624">Polysaccharide degradation</keyword>
<dbReference type="InterPro" id="IPR040451">
    <property type="entry name" value="GH81_N"/>
</dbReference>
<keyword evidence="5" id="KW-0119">Carbohydrate metabolism</keyword>
<evidence type="ECO:0000313" key="12">
    <source>
        <dbReference type="Proteomes" id="UP000027265"/>
    </source>
</evidence>
<evidence type="ECO:0000256" key="6">
    <source>
        <dbReference type="ARBA" id="ARBA00023295"/>
    </source>
</evidence>
<evidence type="ECO:0000256" key="8">
    <source>
        <dbReference type="ARBA" id="ARBA00023326"/>
    </source>
</evidence>
<evidence type="ECO:0000256" key="2">
    <source>
        <dbReference type="ARBA" id="ARBA00010730"/>
    </source>
</evidence>
<evidence type="ECO:0000256" key="3">
    <source>
        <dbReference type="ARBA" id="ARBA00012780"/>
    </source>
</evidence>
<keyword evidence="6" id="KW-0326">Glycosidase</keyword>
<keyword evidence="7" id="KW-0961">Cell wall biogenesis/degradation</keyword>
<reference evidence="12" key="1">
    <citation type="journal article" date="2014" name="Proc. Natl. Acad. Sci. U.S.A.">
        <title>Extensive sampling of basidiomycete genomes demonstrates inadequacy of the white-rot/brown-rot paradigm for wood decay fungi.</title>
        <authorList>
            <person name="Riley R."/>
            <person name="Salamov A.A."/>
            <person name="Brown D.W."/>
            <person name="Nagy L.G."/>
            <person name="Floudas D."/>
            <person name="Held B.W."/>
            <person name="Levasseur A."/>
            <person name="Lombard V."/>
            <person name="Morin E."/>
            <person name="Otillar R."/>
            <person name="Lindquist E.A."/>
            <person name="Sun H."/>
            <person name="LaButti K.M."/>
            <person name="Schmutz J."/>
            <person name="Jabbour D."/>
            <person name="Luo H."/>
            <person name="Baker S.E."/>
            <person name="Pisabarro A.G."/>
            <person name="Walton J.D."/>
            <person name="Blanchette R.A."/>
            <person name="Henrissat B."/>
            <person name="Martin F."/>
            <person name="Cullen D."/>
            <person name="Hibbett D.S."/>
            <person name="Grigoriev I.V."/>
        </authorList>
    </citation>
    <scope>NUCLEOTIDE SEQUENCE [LARGE SCALE GENOMIC DNA]</scope>
    <source>
        <strain evidence="12">MUCL 33604</strain>
    </source>
</reference>
<dbReference type="HOGENOM" id="CLU_005482_2_1_1"/>
<feature type="domain" description="Glycosyl hydrolase family 81 C-terminal" evidence="10">
    <location>
        <begin position="359"/>
        <end position="712"/>
    </location>
</feature>
<dbReference type="PANTHER" id="PTHR31983">
    <property type="entry name" value="ENDO-1,3(4)-BETA-GLUCANASE 1"/>
    <property type="match status" value="1"/>
</dbReference>
<dbReference type="FunFam" id="2.70.98.30:FF:000006">
    <property type="entry name" value="Endo-1,3-beta-glucanase Engl1"/>
    <property type="match status" value="1"/>
</dbReference>
<organism evidence="11 12">
    <name type="scientific">Jaapia argillacea MUCL 33604</name>
    <dbReference type="NCBI Taxonomy" id="933084"/>
    <lineage>
        <taxon>Eukaryota</taxon>
        <taxon>Fungi</taxon>
        <taxon>Dikarya</taxon>
        <taxon>Basidiomycota</taxon>
        <taxon>Agaricomycotina</taxon>
        <taxon>Agaricomycetes</taxon>
        <taxon>Agaricomycetidae</taxon>
        <taxon>Jaapiales</taxon>
        <taxon>Jaapiaceae</taxon>
        <taxon>Jaapia</taxon>
    </lineage>
</organism>
<dbReference type="PROSITE" id="PS52008">
    <property type="entry name" value="GH81"/>
    <property type="match status" value="1"/>
</dbReference>
<dbReference type="EC" id="3.2.1.39" evidence="3"/>
<dbReference type="GO" id="GO:0052861">
    <property type="term" value="F:endo-1,3(4)-beta-glucanase activity"/>
    <property type="evidence" value="ECO:0007669"/>
    <property type="project" value="InterPro"/>
</dbReference>
<evidence type="ECO:0000256" key="1">
    <source>
        <dbReference type="ARBA" id="ARBA00000382"/>
    </source>
</evidence>
<feature type="domain" description="Glycosyl hydrolase family 81 N-terminal" evidence="9">
    <location>
        <begin position="26"/>
        <end position="351"/>
    </location>
</feature>
<evidence type="ECO:0000259" key="9">
    <source>
        <dbReference type="Pfam" id="PF03639"/>
    </source>
</evidence>
<accession>A0A067Q0R0</accession>
<comment type="similarity">
    <text evidence="2">Belongs to the glycosyl hydrolase 81 family.</text>
</comment>
<evidence type="ECO:0000256" key="5">
    <source>
        <dbReference type="ARBA" id="ARBA00023277"/>
    </source>
</evidence>
<name>A0A067Q0R0_9AGAM</name>
<dbReference type="FunCoup" id="A0A067Q0R0">
    <property type="interactions" value="50"/>
</dbReference>
<dbReference type="PANTHER" id="PTHR31983:SF0">
    <property type="entry name" value="GLUCAN ENDO-1,3-BETA-D-GLUCOSIDASE 2"/>
    <property type="match status" value="1"/>
</dbReference>
<dbReference type="Gene3D" id="1.20.5.420">
    <property type="entry name" value="Immunoglobulin FC, subunit C"/>
    <property type="match status" value="1"/>
</dbReference>
<dbReference type="InterPro" id="IPR005200">
    <property type="entry name" value="Endo-beta-glucanase"/>
</dbReference>